<proteinExistence type="predicted"/>
<accession>A0A5C6E4Y7</accession>
<organism evidence="2 3">
    <name type="scientific">Novipirellula aureliae</name>
    <dbReference type="NCBI Taxonomy" id="2527966"/>
    <lineage>
        <taxon>Bacteria</taxon>
        <taxon>Pseudomonadati</taxon>
        <taxon>Planctomycetota</taxon>
        <taxon>Planctomycetia</taxon>
        <taxon>Pirellulales</taxon>
        <taxon>Pirellulaceae</taxon>
        <taxon>Novipirellula</taxon>
    </lineage>
</organism>
<keyword evidence="1" id="KW-1133">Transmembrane helix</keyword>
<dbReference type="InterPro" id="IPR014719">
    <property type="entry name" value="Ribosomal_bL12_C/ClpS-like"/>
</dbReference>
<evidence type="ECO:0000313" key="3">
    <source>
        <dbReference type="Proteomes" id="UP000315471"/>
    </source>
</evidence>
<sequence length="105" mass="11556">MNKKVSKGLQRLNGLNMKEIPPELMDEISESIYQGRKLEAVKRYKELRGTSLLDAKNFIEALTEELKAASPERFSTQSTVGCASVLVLVLASLSVFCLIVISVAP</sequence>
<dbReference type="Proteomes" id="UP000315471">
    <property type="component" value="Unassembled WGS sequence"/>
</dbReference>
<gene>
    <name evidence="2" type="ORF">Q31b_15370</name>
</gene>
<comment type="caution">
    <text evidence="2">The sequence shown here is derived from an EMBL/GenBank/DDBJ whole genome shotgun (WGS) entry which is preliminary data.</text>
</comment>
<evidence type="ECO:0000313" key="2">
    <source>
        <dbReference type="EMBL" id="TWU44002.1"/>
    </source>
</evidence>
<evidence type="ECO:0008006" key="4">
    <source>
        <dbReference type="Google" id="ProtNLM"/>
    </source>
</evidence>
<dbReference type="Gene3D" id="3.30.1390.10">
    <property type="match status" value="1"/>
</dbReference>
<keyword evidence="3" id="KW-1185">Reference proteome</keyword>
<name>A0A5C6E4Y7_9BACT</name>
<feature type="transmembrane region" description="Helical" evidence="1">
    <location>
        <begin position="80"/>
        <end position="104"/>
    </location>
</feature>
<keyword evidence="1" id="KW-0812">Transmembrane</keyword>
<evidence type="ECO:0000256" key="1">
    <source>
        <dbReference type="SAM" id="Phobius"/>
    </source>
</evidence>
<dbReference type="EMBL" id="SJPY01000002">
    <property type="protein sequence ID" value="TWU44002.1"/>
    <property type="molecule type" value="Genomic_DNA"/>
</dbReference>
<dbReference type="AlphaFoldDB" id="A0A5C6E4Y7"/>
<keyword evidence="1" id="KW-0472">Membrane</keyword>
<reference evidence="2 3" key="1">
    <citation type="submission" date="2019-02" db="EMBL/GenBank/DDBJ databases">
        <title>Deep-cultivation of Planctomycetes and their phenomic and genomic characterization uncovers novel biology.</title>
        <authorList>
            <person name="Wiegand S."/>
            <person name="Jogler M."/>
            <person name="Boedeker C."/>
            <person name="Pinto D."/>
            <person name="Vollmers J."/>
            <person name="Rivas-Marin E."/>
            <person name="Kohn T."/>
            <person name="Peeters S.H."/>
            <person name="Heuer A."/>
            <person name="Rast P."/>
            <person name="Oberbeckmann S."/>
            <person name="Bunk B."/>
            <person name="Jeske O."/>
            <person name="Meyerdierks A."/>
            <person name="Storesund J.E."/>
            <person name="Kallscheuer N."/>
            <person name="Luecker S."/>
            <person name="Lage O.M."/>
            <person name="Pohl T."/>
            <person name="Merkel B.J."/>
            <person name="Hornburger P."/>
            <person name="Mueller R.-W."/>
            <person name="Bruemmer F."/>
            <person name="Labrenz M."/>
            <person name="Spormann A.M."/>
            <person name="Op Den Camp H."/>
            <person name="Overmann J."/>
            <person name="Amann R."/>
            <person name="Jetten M.S.M."/>
            <person name="Mascher T."/>
            <person name="Medema M.H."/>
            <person name="Devos D.P."/>
            <person name="Kaster A.-K."/>
            <person name="Ovreas L."/>
            <person name="Rohde M."/>
            <person name="Galperin M.Y."/>
            <person name="Jogler C."/>
        </authorList>
    </citation>
    <scope>NUCLEOTIDE SEQUENCE [LARGE SCALE GENOMIC DNA]</scope>
    <source>
        <strain evidence="2 3">Q31b</strain>
    </source>
</reference>
<protein>
    <recommendedName>
        <fullName evidence="4">50S ribosomal protein L7/L12</fullName>
    </recommendedName>
</protein>